<dbReference type="EMBL" id="MU150329">
    <property type="protein sequence ID" value="KAF9458839.1"/>
    <property type="molecule type" value="Genomic_DNA"/>
</dbReference>
<name>A0A9P5XXF9_9AGAR</name>
<keyword evidence="2" id="KW-1185">Reference proteome</keyword>
<dbReference type="Proteomes" id="UP000807353">
    <property type="component" value="Unassembled WGS sequence"/>
</dbReference>
<proteinExistence type="predicted"/>
<protein>
    <submittedName>
        <fullName evidence="1">Uncharacterized protein</fullName>
    </submittedName>
</protein>
<accession>A0A9P5XXF9</accession>
<dbReference type="AlphaFoldDB" id="A0A9P5XXF9"/>
<organism evidence="1 2">
    <name type="scientific">Collybia nuda</name>
    <dbReference type="NCBI Taxonomy" id="64659"/>
    <lineage>
        <taxon>Eukaryota</taxon>
        <taxon>Fungi</taxon>
        <taxon>Dikarya</taxon>
        <taxon>Basidiomycota</taxon>
        <taxon>Agaricomycotina</taxon>
        <taxon>Agaricomycetes</taxon>
        <taxon>Agaricomycetidae</taxon>
        <taxon>Agaricales</taxon>
        <taxon>Tricholomatineae</taxon>
        <taxon>Clitocybaceae</taxon>
        <taxon>Collybia</taxon>
    </lineage>
</organism>
<comment type="caution">
    <text evidence="1">The sequence shown here is derived from an EMBL/GenBank/DDBJ whole genome shotgun (WGS) entry which is preliminary data.</text>
</comment>
<gene>
    <name evidence="1" type="ORF">BDZ94DRAFT_1269656</name>
</gene>
<reference evidence="1" key="1">
    <citation type="submission" date="2020-11" db="EMBL/GenBank/DDBJ databases">
        <authorList>
            <consortium name="DOE Joint Genome Institute"/>
            <person name="Ahrendt S."/>
            <person name="Riley R."/>
            <person name="Andreopoulos W."/>
            <person name="Labutti K."/>
            <person name="Pangilinan J."/>
            <person name="Ruiz-Duenas F.J."/>
            <person name="Barrasa J.M."/>
            <person name="Sanchez-Garcia M."/>
            <person name="Camarero S."/>
            <person name="Miyauchi S."/>
            <person name="Serrano A."/>
            <person name="Linde D."/>
            <person name="Babiker R."/>
            <person name="Drula E."/>
            <person name="Ayuso-Fernandez I."/>
            <person name="Pacheco R."/>
            <person name="Padilla G."/>
            <person name="Ferreira P."/>
            <person name="Barriuso J."/>
            <person name="Kellner H."/>
            <person name="Castanera R."/>
            <person name="Alfaro M."/>
            <person name="Ramirez L."/>
            <person name="Pisabarro A.G."/>
            <person name="Kuo A."/>
            <person name="Tritt A."/>
            <person name="Lipzen A."/>
            <person name="He G."/>
            <person name="Yan M."/>
            <person name="Ng V."/>
            <person name="Cullen D."/>
            <person name="Martin F."/>
            <person name="Rosso M.-N."/>
            <person name="Henrissat B."/>
            <person name="Hibbett D."/>
            <person name="Martinez A.T."/>
            <person name="Grigoriev I.V."/>
        </authorList>
    </citation>
    <scope>NUCLEOTIDE SEQUENCE</scope>
    <source>
        <strain evidence="1">CBS 247.69</strain>
    </source>
</reference>
<evidence type="ECO:0000313" key="1">
    <source>
        <dbReference type="EMBL" id="KAF9458839.1"/>
    </source>
</evidence>
<sequence>MFRLILLSVLPSQNIPCLLDVTGQFSYARMYLSKGWNMGEAISCVCQPSFCHKTRDWSSYLLMPIRRTPSLN</sequence>
<evidence type="ECO:0000313" key="2">
    <source>
        <dbReference type="Proteomes" id="UP000807353"/>
    </source>
</evidence>